<organism evidence="1 2">
    <name type="scientific">Pseudalkalibacillus berkeleyi</name>
    <dbReference type="NCBI Taxonomy" id="1069813"/>
    <lineage>
        <taxon>Bacteria</taxon>
        <taxon>Bacillati</taxon>
        <taxon>Bacillota</taxon>
        <taxon>Bacilli</taxon>
        <taxon>Bacillales</taxon>
        <taxon>Fictibacillaceae</taxon>
        <taxon>Pseudalkalibacillus</taxon>
    </lineage>
</organism>
<name>A0ABS9H3I7_9BACL</name>
<evidence type="ECO:0000313" key="1">
    <source>
        <dbReference type="EMBL" id="MCF6138501.1"/>
    </source>
</evidence>
<dbReference type="InterPro" id="IPR014967">
    <property type="entry name" value="Uncharacterised_YugN-like"/>
</dbReference>
<dbReference type="Pfam" id="PF08868">
    <property type="entry name" value="YugN"/>
    <property type="match status" value="1"/>
</dbReference>
<comment type="caution">
    <text evidence="1">The sequence shown here is derived from an EMBL/GenBank/DDBJ whole genome shotgun (WGS) entry which is preliminary data.</text>
</comment>
<dbReference type="InterPro" id="IPR036491">
    <property type="entry name" value="YugN-like_sf"/>
</dbReference>
<protein>
    <submittedName>
        <fullName evidence="1">YugN-like family protein</fullName>
    </submittedName>
</protein>
<proteinExistence type="predicted"/>
<dbReference type="EMBL" id="JAKIJS010000001">
    <property type="protein sequence ID" value="MCF6138501.1"/>
    <property type="molecule type" value="Genomic_DNA"/>
</dbReference>
<dbReference type="SUPFAM" id="SSF160755">
    <property type="entry name" value="YugN-like"/>
    <property type="match status" value="1"/>
</dbReference>
<dbReference type="Proteomes" id="UP001649381">
    <property type="component" value="Unassembled WGS sequence"/>
</dbReference>
<sequence length="134" mass="15368">MKEIRSKLEGEQYELNELEYTLKPLGYDIGGGWEYDHGAFDYKLDDEEGYMYLRIPFSSVKGMLDKNDCIVQMGTPYLLHHVYQRGLDDNVSVGNASASINQFSEPQDPDGSIDEKWVGIGEKMVRHLEEQLLD</sequence>
<evidence type="ECO:0000313" key="2">
    <source>
        <dbReference type="Proteomes" id="UP001649381"/>
    </source>
</evidence>
<reference evidence="1 2" key="1">
    <citation type="submission" date="2022-01" db="EMBL/GenBank/DDBJ databases">
        <title>Alkalihalobacillus sp. EGI L200015, a novel bacterium isolated from a salt lake sediment.</title>
        <authorList>
            <person name="Gao L."/>
            <person name="Fang B.-Z."/>
            <person name="Li W.-J."/>
        </authorList>
    </citation>
    <scope>NUCLEOTIDE SEQUENCE [LARGE SCALE GENOMIC DNA]</scope>
    <source>
        <strain evidence="1 2">KCTC 12718</strain>
    </source>
</reference>
<gene>
    <name evidence="1" type="ORF">L2716_12260</name>
</gene>
<dbReference type="RefSeq" id="WP_236335265.1">
    <property type="nucleotide sequence ID" value="NZ_JAKIJS010000001.1"/>
</dbReference>
<keyword evidence="2" id="KW-1185">Reference proteome</keyword>
<accession>A0ABS9H3I7</accession>
<dbReference type="Gene3D" id="3.30.310.100">
    <property type="entry name" value="YugN-like"/>
    <property type="match status" value="1"/>
</dbReference>